<organism evidence="5 6">
    <name type="scientific">Desulfarculus baarsii (strain ATCC 33931 / DSM 2075 / LMG 7858 / VKM B-1802 / 2st14)</name>
    <dbReference type="NCBI Taxonomy" id="644282"/>
    <lineage>
        <taxon>Bacteria</taxon>
        <taxon>Pseudomonadati</taxon>
        <taxon>Thermodesulfobacteriota</taxon>
        <taxon>Desulfarculia</taxon>
        <taxon>Desulfarculales</taxon>
        <taxon>Desulfarculaceae</taxon>
        <taxon>Desulfarculus</taxon>
    </lineage>
</organism>
<feature type="domain" description="Type I restriction modification DNA specificity" evidence="4">
    <location>
        <begin position="9"/>
        <end position="171"/>
    </location>
</feature>
<dbReference type="SUPFAM" id="SSF116734">
    <property type="entry name" value="DNA methylase specificity domain"/>
    <property type="match status" value="2"/>
</dbReference>
<dbReference type="Pfam" id="PF01420">
    <property type="entry name" value="Methylase_S"/>
    <property type="match status" value="2"/>
</dbReference>
<reference evidence="5 6" key="1">
    <citation type="journal article" date="2010" name="Stand. Genomic Sci.">
        <title>Complete genome sequence of Desulfarculus baarsii type strain (2st14).</title>
        <authorList>
            <person name="Sun H."/>
            <person name="Spring S."/>
            <person name="Lapidus A."/>
            <person name="Davenport K."/>
            <person name="Del Rio T.G."/>
            <person name="Tice H."/>
            <person name="Nolan M."/>
            <person name="Copeland A."/>
            <person name="Cheng J.F."/>
            <person name="Lucas S."/>
            <person name="Tapia R."/>
            <person name="Goodwin L."/>
            <person name="Pitluck S."/>
            <person name="Ivanova N."/>
            <person name="Pagani I."/>
            <person name="Mavromatis K."/>
            <person name="Ovchinnikova G."/>
            <person name="Pati A."/>
            <person name="Chen A."/>
            <person name="Palaniappan K."/>
            <person name="Hauser L."/>
            <person name="Chang Y.J."/>
            <person name="Jeffries C.D."/>
            <person name="Detter J.C."/>
            <person name="Han C."/>
            <person name="Rohde M."/>
            <person name="Brambilla E."/>
            <person name="Goker M."/>
            <person name="Woyke T."/>
            <person name="Bristow J."/>
            <person name="Eisen J.A."/>
            <person name="Markowitz V."/>
            <person name="Hugenholtz P."/>
            <person name="Kyrpides N.C."/>
            <person name="Klenk H.P."/>
            <person name="Land M."/>
        </authorList>
    </citation>
    <scope>NUCLEOTIDE SEQUENCE [LARGE SCALE GENOMIC DNA]</scope>
    <source>
        <strain evidence="6">ATCC 33931 / DSM 2075 / LMG 7858 / VKM B-1802 / 2st14</strain>
    </source>
</reference>
<keyword evidence="3" id="KW-0238">DNA-binding</keyword>
<proteinExistence type="inferred from homology"/>
<keyword evidence="2" id="KW-0680">Restriction system</keyword>
<evidence type="ECO:0000313" key="6">
    <source>
        <dbReference type="Proteomes" id="UP000009047"/>
    </source>
</evidence>
<dbReference type="InterPro" id="IPR044946">
    <property type="entry name" value="Restrct_endonuc_typeI_TRD_sf"/>
</dbReference>
<dbReference type="eggNOG" id="COG0732">
    <property type="taxonomic scope" value="Bacteria"/>
</dbReference>
<dbReference type="EMBL" id="CP002085">
    <property type="protein sequence ID" value="ADK85893.1"/>
    <property type="molecule type" value="Genomic_DNA"/>
</dbReference>
<evidence type="ECO:0000313" key="5">
    <source>
        <dbReference type="EMBL" id="ADK85893.1"/>
    </source>
</evidence>
<keyword evidence="6" id="KW-1185">Reference proteome</keyword>
<dbReference type="HOGENOM" id="CLU_021095_10_5_7"/>
<dbReference type="GO" id="GO:0009307">
    <property type="term" value="P:DNA restriction-modification system"/>
    <property type="evidence" value="ECO:0007669"/>
    <property type="project" value="UniProtKB-KW"/>
</dbReference>
<dbReference type="PANTHER" id="PTHR30408:SF12">
    <property type="entry name" value="TYPE I RESTRICTION ENZYME MJAVIII SPECIFICITY SUBUNIT"/>
    <property type="match status" value="1"/>
</dbReference>
<name>E1QK00_DESB2</name>
<feature type="domain" description="Type I restriction modification DNA specificity" evidence="4">
    <location>
        <begin position="210"/>
        <end position="376"/>
    </location>
</feature>
<accession>E1QK00</accession>
<dbReference type="InterPro" id="IPR000055">
    <property type="entry name" value="Restrct_endonuc_typeI_TRD"/>
</dbReference>
<dbReference type="RefSeq" id="WP_013259332.1">
    <property type="nucleotide sequence ID" value="NC_014365.1"/>
</dbReference>
<evidence type="ECO:0000256" key="2">
    <source>
        <dbReference type="ARBA" id="ARBA00022747"/>
    </source>
</evidence>
<protein>
    <submittedName>
        <fullName evidence="5">Restriction modification system DNA specificity domain protein</fullName>
    </submittedName>
</protein>
<comment type="similarity">
    <text evidence="1">Belongs to the type-I restriction system S methylase family.</text>
</comment>
<dbReference type="CDD" id="cd17524">
    <property type="entry name" value="RMtype1_S_EcoUTORF5051P-TRD2-CR2_like"/>
    <property type="match status" value="1"/>
</dbReference>
<evidence type="ECO:0000256" key="3">
    <source>
        <dbReference type="ARBA" id="ARBA00023125"/>
    </source>
</evidence>
<sequence length="411" mass="46335">MSTQSLKPGWKMVKFGEVVKNANLVEREPEANGVEKIVGLEHIDPENLHIRRWNSVVDGTSFTRKFVPGQTLFGKRRAYQRKVAYAEFEGICSGDILTFEPKNRKVLLPELLPFICQSNAFFDHALGTSAGSLSPRTSWTALQDFEFQLPPLDEQKRIAEILWAADEAFNQHQQSNDNLMSVKRTLLSRLTVRGIGQQATQHTRLGEIPVHWRLATVEDVTSICQYGLSIPLNESGQYPILRMMNYDDGRIIANDLKYVDLDDSDFNSFKVHKGDILFNRTNSADLVGKVGIFDLEGDYVFASYLVRLRADEDQILPDFLNYYLNSGLGQRRLLAYATPGVSQTNISAGNLKKVLVPLPPMEEQKQIVEVLNNLELRKHLQRNHVAEAQKCLAALINNLVGATIAEEVSHV</sequence>
<gene>
    <name evidence="5" type="ordered locus">Deba_2538</name>
</gene>
<dbReference type="GO" id="GO:0003677">
    <property type="term" value="F:DNA binding"/>
    <property type="evidence" value="ECO:0007669"/>
    <property type="project" value="UniProtKB-KW"/>
</dbReference>
<dbReference type="KEGG" id="dbr:Deba_2538"/>
<dbReference type="PANTHER" id="PTHR30408">
    <property type="entry name" value="TYPE-1 RESTRICTION ENZYME ECOKI SPECIFICITY PROTEIN"/>
    <property type="match status" value="1"/>
</dbReference>
<dbReference type="STRING" id="644282.Deba_2538"/>
<dbReference type="Gene3D" id="3.90.220.20">
    <property type="entry name" value="DNA methylase specificity domains"/>
    <property type="match status" value="2"/>
</dbReference>
<evidence type="ECO:0000259" key="4">
    <source>
        <dbReference type="Pfam" id="PF01420"/>
    </source>
</evidence>
<evidence type="ECO:0000256" key="1">
    <source>
        <dbReference type="ARBA" id="ARBA00010923"/>
    </source>
</evidence>
<dbReference type="AlphaFoldDB" id="E1QK00"/>
<dbReference type="Proteomes" id="UP000009047">
    <property type="component" value="Chromosome"/>
</dbReference>
<dbReference type="REBASE" id="27154">
    <property type="entry name" value="S.DbaKI"/>
</dbReference>
<dbReference type="OrthoDB" id="512700at2"/>
<dbReference type="InterPro" id="IPR052021">
    <property type="entry name" value="Type-I_RS_S_subunit"/>
</dbReference>